<organism evidence="1 2">
    <name type="scientific">Virgibacillus salarius</name>
    <dbReference type="NCBI Taxonomy" id="447199"/>
    <lineage>
        <taxon>Bacteria</taxon>
        <taxon>Bacillati</taxon>
        <taxon>Bacillota</taxon>
        <taxon>Bacilli</taxon>
        <taxon>Bacillales</taxon>
        <taxon>Bacillaceae</taxon>
        <taxon>Virgibacillus</taxon>
    </lineage>
</organism>
<gene>
    <name evidence="1" type="ORF">KCX74_12720</name>
</gene>
<dbReference type="EMBL" id="JAGSOT010000037">
    <property type="protein sequence ID" value="MBR7796904.1"/>
    <property type="molecule type" value="Genomic_DNA"/>
</dbReference>
<dbReference type="Proteomes" id="UP000675284">
    <property type="component" value="Unassembled WGS sequence"/>
</dbReference>
<dbReference type="AlphaFoldDB" id="A0A941DXF5"/>
<evidence type="ECO:0000313" key="2">
    <source>
        <dbReference type="Proteomes" id="UP000675284"/>
    </source>
</evidence>
<sequence>MGSIEEVKQLITKWKEMNHSYMKEIKWLASEAKKNVDLRVISYFTYSLNVQHEMGFDNFALGSYHIQNVGEKPLTNLYICLKVSPNNVFDFSGKYVYKDSKQKMKLANAWERINDPTDKQEFWLKPIQSQALNPTETLSFANFQVKWNPQSSYTGSMMGFTYGDEIEGGMEALNHINISGKVEGDDESE</sequence>
<evidence type="ECO:0000313" key="1">
    <source>
        <dbReference type="EMBL" id="MBR7796904.1"/>
    </source>
</evidence>
<name>A0A941DXF5_9BACI</name>
<dbReference type="RefSeq" id="WP_051388411.1">
    <property type="nucleotide sequence ID" value="NZ_BAAACY010000022.1"/>
</dbReference>
<protein>
    <submittedName>
        <fullName evidence="1">Uncharacterized protein</fullName>
    </submittedName>
</protein>
<keyword evidence="2" id="KW-1185">Reference proteome</keyword>
<proteinExistence type="predicted"/>
<comment type="caution">
    <text evidence="1">The sequence shown here is derived from an EMBL/GenBank/DDBJ whole genome shotgun (WGS) entry which is preliminary data.</text>
</comment>
<accession>A0A941DXF5</accession>
<reference evidence="1" key="1">
    <citation type="submission" date="2021-04" db="EMBL/GenBank/DDBJ databases">
        <title>Isolation and polyphasic classification of algal microorganism.</title>
        <authorList>
            <person name="Wang S."/>
        </authorList>
    </citation>
    <scope>NUCLEOTIDE SEQUENCE</scope>
    <source>
        <strain evidence="1">720a</strain>
    </source>
</reference>